<evidence type="ECO:0000256" key="3">
    <source>
        <dbReference type="ARBA" id="ARBA00022490"/>
    </source>
</evidence>
<feature type="compositionally biased region" description="Polar residues" evidence="7">
    <location>
        <begin position="135"/>
        <end position="147"/>
    </location>
</feature>
<keyword evidence="10" id="KW-1185">Reference proteome</keyword>
<dbReference type="EMBL" id="JAYDYQ010001087">
    <property type="protein sequence ID" value="KAK4491044.1"/>
    <property type="molecule type" value="Genomic_DNA"/>
</dbReference>
<dbReference type="PANTHER" id="PTHR31358">
    <property type="entry name" value="PROTEIN WVD2-LIKE 4"/>
    <property type="match status" value="1"/>
</dbReference>
<dbReference type="Proteomes" id="UP001291926">
    <property type="component" value="Unassembled WGS sequence"/>
</dbReference>
<keyword evidence="3" id="KW-0963">Cytoplasm</keyword>
<evidence type="ECO:0000256" key="2">
    <source>
        <dbReference type="ARBA" id="ARBA00005885"/>
    </source>
</evidence>
<comment type="subcellular location">
    <subcellularLocation>
        <location evidence="1">Cytoplasm</location>
        <location evidence="1">Cytoskeleton</location>
    </subcellularLocation>
</comment>
<feature type="compositionally biased region" description="Polar residues" evidence="7">
    <location>
        <begin position="154"/>
        <end position="163"/>
    </location>
</feature>
<sequence length="424" mass="46529">MSVMDADSTITVSGNEMEFDNGVYPPISDKMNVTSNGSFEIEELAENLEDSVNLKEDPTTITSKEIEIDDSGDSKNLKPLKGIGKAKNGKPRKTKDGKVSLKSSVTSNGAIASESRPRQSFAIAKSKSFNDTDNSKAASVRNNQNISKPGHSDAASSSTSGAQSEELPEKTKLKALRKGPAFKGEEIAESSPSPTSGDAKARKLGNLPTYGFSFKCNERAEKRREFYSKLEEKIHAKEVERNNLQAKSKETQEAEIKMLRKNLAFKATPMPSFYQEPPPAKVELKKIPTTRAKSPKLGRKKSSPTADSEENGAIIARPSRLSLDEKVSQSNHLVKAPMVVQVKKPIRKSLPKLPSENTSLFHDKKKTGSRKITGTKEIGETKETTEATSDTRKQEPIESQLNIENEPVLEIQERTTLVQELIAV</sequence>
<evidence type="ECO:0000313" key="10">
    <source>
        <dbReference type="Proteomes" id="UP001291926"/>
    </source>
</evidence>
<dbReference type="InterPro" id="IPR027329">
    <property type="entry name" value="TPX2_C"/>
</dbReference>
<keyword evidence="4" id="KW-0493">Microtubule</keyword>
<evidence type="ECO:0000256" key="7">
    <source>
        <dbReference type="SAM" id="MobiDB-lite"/>
    </source>
</evidence>
<evidence type="ECO:0000256" key="1">
    <source>
        <dbReference type="ARBA" id="ARBA00004245"/>
    </source>
</evidence>
<feature type="coiled-coil region" evidence="6">
    <location>
        <begin position="227"/>
        <end position="254"/>
    </location>
</feature>
<dbReference type="InterPro" id="IPR044833">
    <property type="entry name" value="WDL5/6"/>
</dbReference>
<name>A0ABR0DP85_9LAMI</name>
<feature type="region of interest" description="Disordered" evidence="7">
    <location>
        <begin position="49"/>
        <end position="205"/>
    </location>
</feature>
<dbReference type="PANTHER" id="PTHR31358:SF29">
    <property type="entry name" value="PROTEIN WVD2-LIKE 5-RELATED"/>
    <property type="match status" value="1"/>
</dbReference>
<keyword evidence="6" id="KW-0175">Coiled coil</keyword>
<reference evidence="9 10" key="1">
    <citation type="journal article" date="2023" name="bioRxiv">
        <title>Genome report: Whole genome sequence and annotation of Penstemon davidsonii.</title>
        <authorList>
            <person name="Ostevik K.L."/>
            <person name="Alabady M."/>
            <person name="Zhang M."/>
            <person name="Rausher M.D."/>
        </authorList>
    </citation>
    <scope>NUCLEOTIDE SEQUENCE [LARGE SCALE GENOMIC DNA]</scope>
    <source>
        <strain evidence="9">DNT005</strain>
        <tissue evidence="9">Whole leaf</tissue>
    </source>
</reference>
<feature type="region of interest" description="Disordered" evidence="7">
    <location>
        <begin position="345"/>
        <end position="401"/>
    </location>
</feature>
<feature type="region of interest" description="Disordered" evidence="7">
    <location>
        <begin position="269"/>
        <end position="317"/>
    </location>
</feature>
<keyword evidence="5" id="KW-0206">Cytoskeleton</keyword>
<proteinExistence type="inferred from homology"/>
<comment type="similarity">
    <text evidence="2">Belongs to the TPX2 family.</text>
</comment>
<gene>
    <name evidence="9" type="ORF">RD792_001765</name>
</gene>
<organism evidence="9 10">
    <name type="scientific">Penstemon davidsonii</name>
    <dbReference type="NCBI Taxonomy" id="160366"/>
    <lineage>
        <taxon>Eukaryota</taxon>
        <taxon>Viridiplantae</taxon>
        <taxon>Streptophyta</taxon>
        <taxon>Embryophyta</taxon>
        <taxon>Tracheophyta</taxon>
        <taxon>Spermatophyta</taxon>
        <taxon>Magnoliopsida</taxon>
        <taxon>eudicotyledons</taxon>
        <taxon>Gunneridae</taxon>
        <taxon>Pentapetalae</taxon>
        <taxon>asterids</taxon>
        <taxon>lamiids</taxon>
        <taxon>Lamiales</taxon>
        <taxon>Plantaginaceae</taxon>
        <taxon>Cheloneae</taxon>
        <taxon>Penstemon</taxon>
    </lineage>
</organism>
<feature type="compositionally biased region" description="Basic and acidic residues" evidence="7">
    <location>
        <begin position="377"/>
        <end position="396"/>
    </location>
</feature>
<comment type="caution">
    <text evidence="9">The sequence shown here is derived from an EMBL/GenBank/DDBJ whole genome shotgun (WGS) entry which is preliminary data.</text>
</comment>
<evidence type="ECO:0000259" key="8">
    <source>
        <dbReference type="Pfam" id="PF06886"/>
    </source>
</evidence>
<evidence type="ECO:0000256" key="4">
    <source>
        <dbReference type="ARBA" id="ARBA00022701"/>
    </source>
</evidence>
<protein>
    <recommendedName>
        <fullName evidence="8">TPX2 C-terminal domain-containing protein</fullName>
    </recommendedName>
</protein>
<dbReference type="Pfam" id="PF06886">
    <property type="entry name" value="TPX2"/>
    <property type="match status" value="1"/>
</dbReference>
<feature type="domain" description="TPX2 C-terminal" evidence="8">
    <location>
        <begin position="212"/>
        <end position="287"/>
    </location>
</feature>
<feature type="compositionally biased region" description="Polar residues" evidence="7">
    <location>
        <begin position="101"/>
        <end position="110"/>
    </location>
</feature>
<evidence type="ECO:0000313" key="9">
    <source>
        <dbReference type="EMBL" id="KAK4491044.1"/>
    </source>
</evidence>
<evidence type="ECO:0000256" key="6">
    <source>
        <dbReference type="SAM" id="Coils"/>
    </source>
</evidence>
<accession>A0ABR0DP85</accession>
<evidence type="ECO:0000256" key="5">
    <source>
        <dbReference type="ARBA" id="ARBA00023212"/>
    </source>
</evidence>
<feature type="compositionally biased region" description="Basic residues" evidence="7">
    <location>
        <begin position="293"/>
        <end position="302"/>
    </location>
</feature>